<keyword evidence="10" id="KW-1185">Reference proteome</keyword>
<evidence type="ECO:0000256" key="7">
    <source>
        <dbReference type="HAMAP-Rule" id="MF_00227"/>
    </source>
</evidence>
<dbReference type="Pfam" id="PF00825">
    <property type="entry name" value="Ribonuclease_P"/>
    <property type="match status" value="1"/>
</dbReference>
<reference evidence="10" key="1">
    <citation type="journal article" date="2019" name="Int. J. Syst. Evol. Microbiol.">
        <title>The Global Catalogue of Microorganisms (GCM) 10K type strain sequencing project: providing services to taxonomists for standard genome sequencing and annotation.</title>
        <authorList>
            <consortium name="The Broad Institute Genomics Platform"/>
            <consortium name="The Broad Institute Genome Sequencing Center for Infectious Disease"/>
            <person name="Wu L."/>
            <person name="Ma J."/>
        </authorList>
    </citation>
    <scope>NUCLEOTIDE SEQUENCE [LARGE SCALE GENOMIC DNA]</scope>
    <source>
        <strain evidence="10">KCTC 52438</strain>
    </source>
</reference>
<comment type="caution">
    <text evidence="9">The sequence shown here is derived from an EMBL/GenBank/DDBJ whole genome shotgun (WGS) entry which is preliminary data.</text>
</comment>
<dbReference type="NCBIfam" id="TIGR00188">
    <property type="entry name" value="rnpA"/>
    <property type="match status" value="1"/>
</dbReference>
<dbReference type="GO" id="GO:0004526">
    <property type="term" value="F:ribonuclease P activity"/>
    <property type="evidence" value="ECO:0007669"/>
    <property type="project" value="UniProtKB-EC"/>
</dbReference>
<dbReference type="EC" id="3.1.26.5" evidence="7 8"/>
<dbReference type="InterPro" id="IPR020568">
    <property type="entry name" value="Ribosomal_Su5_D2-typ_SF"/>
</dbReference>
<evidence type="ECO:0000256" key="3">
    <source>
        <dbReference type="ARBA" id="ARBA00022722"/>
    </source>
</evidence>
<dbReference type="PANTHER" id="PTHR33992:SF1">
    <property type="entry name" value="RIBONUCLEASE P PROTEIN COMPONENT"/>
    <property type="match status" value="1"/>
</dbReference>
<evidence type="ECO:0000256" key="4">
    <source>
        <dbReference type="ARBA" id="ARBA00022759"/>
    </source>
</evidence>
<dbReference type="SUPFAM" id="SSF54211">
    <property type="entry name" value="Ribosomal protein S5 domain 2-like"/>
    <property type="match status" value="1"/>
</dbReference>
<proteinExistence type="inferred from homology"/>
<dbReference type="Gene3D" id="3.30.230.10">
    <property type="match status" value="1"/>
</dbReference>
<name>A0ABV7HJ20_9GAMM</name>
<dbReference type="PROSITE" id="PS00648">
    <property type="entry name" value="RIBONUCLEASE_P"/>
    <property type="match status" value="1"/>
</dbReference>
<keyword evidence="2 7" id="KW-0819">tRNA processing</keyword>
<dbReference type="RefSeq" id="WP_386722617.1">
    <property type="nucleotide sequence ID" value="NZ_JBHRSZ010000007.1"/>
</dbReference>
<keyword evidence="5 7" id="KW-0378">Hydrolase</keyword>
<evidence type="ECO:0000313" key="9">
    <source>
        <dbReference type="EMBL" id="MFC3152691.1"/>
    </source>
</evidence>
<evidence type="ECO:0000256" key="2">
    <source>
        <dbReference type="ARBA" id="ARBA00022694"/>
    </source>
</evidence>
<dbReference type="InterPro" id="IPR014721">
    <property type="entry name" value="Ribsml_uS5_D2-typ_fold_subgr"/>
</dbReference>
<protein>
    <recommendedName>
        <fullName evidence="7 8">Ribonuclease P protein component</fullName>
        <shortName evidence="7">RNase P protein</shortName>
        <shortName evidence="7">RNaseP protein</shortName>
        <ecNumber evidence="7 8">3.1.26.5</ecNumber>
    </recommendedName>
    <alternativeName>
        <fullName evidence="7">Protein C5</fullName>
    </alternativeName>
</protein>
<sequence>MSGYSYPKQLRLLTARDYNQVFNHSQFKVSGPLGLFIASPNQHSHPRLGFVIAKKKVKLAVDRNRVKRVMRDCYRLNQDKLPGIDIVFIARPGLGNKDNIAISKFCKYAWHKLSEQHKKAAKSENSD</sequence>
<keyword evidence="3 7" id="KW-0540">Nuclease</keyword>
<dbReference type="InterPro" id="IPR000100">
    <property type="entry name" value="RNase_P"/>
</dbReference>
<comment type="function">
    <text evidence="1 7">RNaseP catalyzes the removal of the 5'-leader sequence from pre-tRNA to produce the mature 5'-terminus. It can also cleave other RNA substrates such as 4.5S RNA. The protein component plays an auxiliary but essential role in vivo by binding to the 5'-leader sequence and broadening the substrate specificity of the ribozyme.</text>
</comment>
<dbReference type="EMBL" id="JBHRSZ010000007">
    <property type="protein sequence ID" value="MFC3152691.1"/>
    <property type="molecule type" value="Genomic_DNA"/>
</dbReference>
<evidence type="ECO:0000256" key="8">
    <source>
        <dbReference type="NCBIfam" id="TIGR00188"/>
    </source>
</evidence>
<comment type="subunit">
    <text evidence="7">Consists of a catalytic RNA component (M1 or rnpB) and a protein subunit.</text>
</comment>
<organism evidence="9 10">
    <name type="scientific">Litoribrevibacter euphylliae</name>
    <dbReference type="NCBI Taxonomy" id="1834034"/>
    <lineage>
        <taxon>Bacteria</taxon>
        <taxon>Pseudomonadati</taxon>
        <taxon>Pseudomonadota</taxon>
        <taxon>Gammaproteobacteria</taxon>
        <taxon>Oceanospirillales</taxon>
        <taxon>Oceanospirillaceae</taxon>
        <taxon>Litoribrevibacter</taxon>
    </lineage>
</organism>
<dbReference type="HAMAP" id="MF_00227">
    <property type="entry name" value="RNase_P"/>
    <property type="match status" value="1"/>
</dbReference>
<dbReference type="InterPro" id="IPR020539">
    <property type="entry name" value="RNase_P_CS"/>
</dbReference>
<evidence type="ECO:0000313" key="10">
    <source>
        <dbReference type="Proteomes" id="UP001595476"/>
    </source>
</evidence>
<gene>
    <name evidence="7 9" type="primary">rnpA</name>
    <name evidence="9" type="ORF">ACFOEK_16765</name>
</gene>
<comment type="catalytic activity">
    <reaction evidence="7">
        <text>Endonucleolytic cleavage of RNA, removing 5'-extranucleotides from tRNA precursor.</text>
        <dbReference type="EC" id="3.1.26.5"/>
    </reaction>
</comment>
<keyword evidence="4 7" id="KW-0255">Endonuclease</keyword>
<evidence type="ECO:0000256" key="5">
    <source>
        <dbReference type="ARBA" id="ARBA00022801"/>
    </source>
</evidence>
<evidence type="ECO:0000256" key="1">
    <source>
        <dbReference type="ARBA" id="ARBA00002663"/>
    </source>
</evidence>
<evidence type="ECO:0000256" key="6">
    <source>
        <dbReference type="ARBA" id="ARBA00022884"/>
    </source>
</evidence>
<accession>A0ABV7HJ20</accession>
<comment type="similarity">
    <text evidence="7">Belongs to the RnpA family.</text>
</comment>
<dbReference type="PANTHER" id="PTHR33992">
    <property type="entry name" value="RIBONUCLEASE P PROTEIN COMPONENT"/>
    <property type="match status" value="1"/>
</dbReference>
<keyword evidence="6 7" id="KW-0694">RNA-binding</keyword>
<dbReference type="Proteomes" id="UP001595476">
    <property type="component" value="Unassembled WGS sequence"/>
</dbReference>